<organism evidence="2 3">
    <name type="scientific">Trichocladium antarcticum</name>
    <dbReference type="NCBI Taxonomy" id="1450529"/>
    <lineage>
        <taxon>Eukaryota</taxon>
        <taxon>Fungi</taxon>
        <taxon>Dikarya</taxon>
        <taxon>Ascomycota</taxon>
        <taxon>Pezizomycotina</taxon>
        <taxon>Sordariomycetes</taxon>
        <taxon>Sordariomycetidae</taxon>
        <taxon>Sordariales</taxon>
        <taxon>Chaetomiaceae</taxon>
        <taxon>Trichocladium</taxon>
    </lineage>
</organism>
<evidence type="ECO:0000256" key="1">
    <source>
        <dbReference type="SAM" id="MobiDB-lite"/>
    </source>
</evidence>
<sequence length="375" mass="42035">MFDGPTTPAGGSPFTIPTFTPPPHTTLQQLTADLDLALQRQWASRQQTRFSKYESVKAFLVSWEGDDLGVEQEVNDLARLFEHTYSYQVEKWKIPSRNSQIALDWKIADLVGELDRSSTLLIFHYAGHARPSRQHFGSYPVWRSSRTEDAEEVIPVAVQRYLESASADVLFLFDCSHPIHAQSGLKTQGITEVLAAGGFETVAAEAGDHSFSRILIDQLARASLDCLSISASELHGRMLTGMADYLSKLVRDNAGRIALDANNRPWFERTRRNTPMHYFMSQKHESIILAPLRRAAAEPVATARTPSANKDSHRMAPEIGEGIINLKPRKPHSQVILRVRLESSEDLNTEAWVDWLKDAPPSAKEIKVEGWFGSF</sequence>
<dbReference type="Proteomes" id="UP001304895">
    <property type="component" value="Unassembled WGS sequence"/>
</dbReference>
<accession>A0AAN6ZEC4</accession>
<gene>
    <name evidence="2" type="ORF">BT67DRAFT_300711</name>
</gene>
<proteinExistence type="predicted"/>
<reference evidence="2" key="2">
    <citation type="submission" date="2023-05" db="EMBL/GenBank/DDBJ databases">
        <authorList>
            <consortium name="Lawrence Berkeley National Laboratory"/>
            <person name="Steindorff A."/>
            <person name="Hensen N."/>
            <person name="Bonometti L."/>
            <person name="Westerberg I."/>
            <person name="Brannstrom I.O."/>
            <person name="Guillou S."/>
            <person name="Cros-Aarteil S."/>
            <person name="Calhoun S."/>
            <person name="Haridas S."/>
            <person name="Kuo A."/>
            <person name="Mondo S."/>
            <person name="Pangilinan J."/>
            <person name="Riley R."/>
            <person name="Labutti K."/>
            <person name="Andreopoulos B."/>
            <person name="Lipzen A."/>
            <person name="Chen C."/>
            <person name="Yanf M."/>
            <person name="Daum C."/>
            <person name="Ng V."/>
            <person name="Clum A."/>
            <person name="Ohm R."/>
            <person name="Martin F."/>
            <person name="Silar P."/>
            <person name="Natvig D."/>
            <person name="Lalanne C."/>
            <person name="Gautier V."/>
            <person name="Ament-Velasquez S.L."/>
            <person name="Kruys A."/>
            <person name="Hutchinson M.I."/>
            <person name="Powell A.J."/>
            <person name="Barry K."/>
            <person name="Miller A.N."/>
            <person name="Grigoriev I.V."/>
            <person name="Debuchy R."/>
            <person name="Gladieux P."/>
            <person name="Thoren M.H."/>
            <person name="Johannesson H."/>
        </authorList>
    </citation>
    <scope>NUCLEOTIDE SEQUENCE</scope>
    <source>
        <strain evidence="2">CBS 123565</strain>
    </source>
</reference>
<dbReference type="EMBL" id="MU853408">
    <property type="protein sequence ID" value="KAK4134646.1"/>
    <property type="molecule type" value="Genomic_DNA"/>
</dbReference>
<protein>
    <submittedName>
        <fullName evidence="2">Uncharacterized protein</fullName>
    </submittedName>
</protein>
<name>A0AAN6ZEC4_9PEZI</name>
<comment type="caution">
    <text evidence="2">The sequence shown here is derived from an EMBL/GenBank/DDBJ whole genome shotgun (WGS) entry which is preliminary data.</text>
</comment>
<reference evidence="2" key="1">
    <citation type="journal article" date="2023" name="Mol. Phylogenet. Evol.">
        <title>Genome-scale phylogeny and comparative genomics of the fungal order Sordariales.</title>
        <authorList>
            <person name="Hensen N."/>
            <person name="Bonometti L."/>
            <person name="Westerberg I."/>
            <person name="Brannstrom I.O."/>
            <person name="Guillou S."/>
            <person name="Cros-Aarteil S."/>
            <person name="Calhoun S."/>
            <person name="Haridas S."/>
            <person name="Kuo A."/>
            <person name="Mondo S."/>
            <person name="Pangilinan J."/>
            <person name="Riley R."/>
            <person name="LaButti K."/>
            <person name="Andreopoulos B."/>
            <person name="Lipzen A."/>
            <person name="Chen C."/>
            <person name="Yan M."/>
            <person name="Daum C."/>
            <person name="Ng V."/>
            <person name="Clum A."/>
            <person name="Steindorff A."/>
            <person name="Ohm R.A."/>
            <person name="Martin F."/>
            <person name="Silar P."/>
            <person name="Natvig D.O."/>
            <person name="Lalanne C."/>
            <person name="Gautier V."/>
            <person name="Ament-Velasquez S.L."/>
            <person name="Kruys A."/>
            <person name="Hutchinson M.I."/>
            <person name="Powell A.J."/>
            <person name="Barry K."/>
            <person name="Miller A.N."/>
            <person name="Grigoriev I.V."/>
            <person name="Debuchy R."/>
            <person name="Gladieux P."/>
            <person name="Hiltunen Thoren M."/>
            <person name="Johannesson H."/>
        </authorList>
    </citation>
    <scope>NUCLEOTIDE SEQUENCE</scope>
    <source>
        <strain evidence="2">CBS 123565</strain>
    </source>
</reference>
<dbReference type="AlphaFoldDB" id="A0AAN6ZEC4"/>
<keyword evidence="3" id="KW-1185">Reference proteome</keyword>
<evidence type="ECO:0000313" key="2">
    <source>
        <dbReference type="EMBL" id="KAK4134646.1"/>
    </source>
</evidence>
<evidence type="ECO:0000313" key="3">
    <source>
        <dbReference type="Proteomes" id="UP001304895"/>
    </source>
</evidence>
<feature type="region of interest" description="Disordered" evidence="1">
    <location>
        <begin position="1"/>
        <end position="21"/>
    </location>
</feature>